<name>A0ABR2YP88_9CHLO</name>
<evidence type="ECO:0000313" key="1">
    <source>
        <dbReference type="EMBL" id="KAK9908821.1"/>
    </source>
</evidence>
<proteinExistence type="predicted"/>
<dbReference type="EMBL" id="JALJOT010000007">
    <property type="protein sequence ID" value="KAK9908821.1"/>
    <property type="molecule type" value="Genomic_DNA"/>
</dbReference>
<evidence type="ECO:0000313" key="2">
    <source>
        <dbReference type="Proteomes" id="UP001491310"/>
    </source>
</evidence>
<gene>
    <name evidence="1" type="ORF">WJX75_003333</name>
</gene>
<sequence length="87" mass="9680">MQQSAVFLEGSSSRCQLSWSPEHPQRSSTVVARVVAPERAEVLGDDEEIVEDWETEWVNDATGASQQVEWFVEDGDYGKESTSKSTS</sequence>
<protein>
    <submittedName>
        <fullName evidence="1">Uncharacterized protein</fullName>
    </submittedName>
</protein>
<reference evidence="1 2" key="1">
    <citation type="journal article" date="2024" name="Nat. Commun.">
        <title>Phylogenomics reveals the evolutionary origins of lichenization in chlorophyte algae.</title>
        <authorList>
            <person name="Puginier C."/>
            <person name="Libourel C."/>
            <person name="Otte J."/>
            <person name="Skaloud P."/>
            <person name="Haon M."/>
            <person name="Grisel S."/>
            <person name="Petersen M."/>
            <person name="Berrin J.G."/>
            <person name="Delaux P.M."/>
            <person name="Dal Grande F."/>
            <person name="Keller J."/>
        </authorList>
    </citation>
    <scope>NUCLEOTIDE SEQUENCE [LARGE SCALE GENOMIC DNA]</scope>
    <source>
        <strain evidence="1 2">SAG 216-7</strain>
    </source>
</reference>
<comment type="caution">
    <text evidence="1">The sequence shown here is derived from an EMBL/GenBank/DDBJ whole genome shotgun (WGS) entry which is preliminary data.</text>
</comment>
<dbReference type="Proteomes" id="UP001491310">
    <property type="component" value="Unassembled WGS sequence"/>
</dbReference>
<organism evidence="1 2">
    <name type="scientific">Coccomyxa subellipsoidea</name>
    <dbReference type="NCBI Taxonomy" id="248742"/>
    <lineage>
        <taxon>Eukaryota</taxon>
        <taxon>Viridiplantae</taxon>
        <taxon>Chlorophyta</taxon>
        <taxon>core chlorophytes</taxon>
        <taxon>Trebouxiophyceae</taxon>
        <taxon>Trebouxiophyceae incertae sedis</taxon>
        <taxon>Coccomyxaceae</taxon>
        <taxon>Coccomyxa</taxon>
    </lineage>
</organism>
<accession>A0ABR2YP88</accession>
<keyword evidence="2" id="KW-1185">Reference proteome</keyword>